<feature type="region of interest" description="Disordered" evidence="1">
    <location>
        <begin position="12"/>
        <end position="44"/>
    </location>
</feature>
<protein>
    <submittedName>
        <fullName evidence="2">Uncharacterized protein</fullName>
    </submittedName>
</protein>
<sequence length="200" mass="22254">MVLACCLKQAPQPAEGSLAVTASPPTHATPSSRPGSHSPDGGGQTEAVQRLVEVVPHAAAAPAAATPEAGLAQLEKEELEETEPHYGPHGSVRCLGQSYAHDLGLPTMARLRAELEEDSELRARFDELLWKDDGDWETWDAMSKWYDTKSLEFDFGPGQFRRPVAIPLHIYHKFDCMWGRRCWKPNAEPWENPSDDEWSH</sequence>
<name>A0A9D4YY98_CHLVU</name>
<accession>A0A9D4YY98</accession>
<evidence type="ECO:0000256" key="1">
    <source>
        <dbReference type="SAM" id="MobiDB-lite"/>
    </source>
</evidence>
<proteinExistence type="predicted"/>
<feature type="compositionally biased region" description="Polar residues" evidence="1">
    <location>
        <begin position="23"/>
        <end position="35"/>
    </location>
</feature>
<comment type="caution">
    <text evidence="2">The sequence shown here is derived from an EMBL/GenBank/DDBJ whole genome shotgun (WGS) entry which is preliminary data.</text>
</comment>
<reference evidence="2" key="1">
    <citation type="journal article" date="2019" name="Plant J.">
        <title>Chlorella vulgaris genome assembly and annotation reveals the molecular basis for metabolic acclimation to high light conditions.</title>
        <authorList>
            <person name="Cecchin M."/>
            <person name="Marcolungo L."/>
            <person name="Rossato M."/>
            <person name="Girolomoni L."/>
            <person name="Cosentino E."/>
            <person name="Cuine S."/>
            <person name="Li-Beisson Y."/>
            <person name="Delledonne M."/>
            <person name="Ballottari M."/>
        </authorList>
    </citation>
    <scope>NUCLEOTIDE SEQUENCE</scope>
    <source>
        <strain evidence="2">211/11P</strain>
    </source>
</reference>
<dbReference type="Proteomes" id="UP001055712">
    <property type="component" value="Unassembled WGS sequence"/>
</dbReference>
<keyword evidence="3" id="KW-1185">Reference proteome</keyword>
<dbReference type="EMBL" id="SIDB01000005">
    <property type="protein sequence ID" value="KAI3432581.1"/>
    <property type="molecule type" value="Genomic_DNA"/>
</dbReference>
<gene>
    <name evidence="2" type="ORF">D9Q98_004130</name>
</gene>
<organism evidence="2 3">
    <name type="scientific">Chlorella vulgaris</name>
    <name type="common">Green alga</name>
    <dbReference type="NCBI Taxonomy" id="3077"/>
    <lineage>
        <taxon>Eukaryota</taxon>
        <taxon>Viridiplantae</taxon>
        <taxon>Chlorophyta</taxon>
        <taxon>core chlorophytes</taxon>
        <taxon>Trebouxiophyceae</taxon>
        <taxon>Chlorellales</taxon>
        <taxon>Chlorellaceae</taxon>
        <taxon>Chlorella clade</taxon>
        <taxon>Chlorella</taxon>
    </lineage>
</organism>
<dbReference type="AlphaFoldDB" id="A0A9D4YY98"/>
<reference evidence="2" key="2">
    <citation type="submission" date="2020-11" db="EMBL/GenBank/DDBJ databases">
        <authorList>
            <person name="Cecchin M."/>
            <person name="Marcolungo L."/>
            <person name="Rossato M."/>
            <person name="Girolomoni L."/>
            <person name="Cosentino E."/>
            <person name="Cuine S."/>
            <person name="Li-Beisson Y."/>
            <person name="Delledonne M."/>
            <person name="Ballottari M."/>
        </authorList>
    </citation>
    <scope>NUCLEOTIDE SEQUENCE</scope>
    <source>
        <strain evidence="2">211/11P</strain>
        <tissue evidence="2">Whole cell</tissue>
    </source>
</reference>
<evidence type="ECO:0000313" key="2">
    <source>
        <dbReference type="EMBL" id="KAI3432581.1"/>
    </source>
</evidence>
<evidence type="ECO:0000313" key="3">
    <source>
        <dbReference type="Proteomes" id="UP001055712"/>
    </source>
</evidence>